<dbReference type="EMBL" id="VSSQ01019952">
    <property type="protein sequence ID" value="MPM64435.1"/>
    <property type="molecule type" value="Genomic_DNA"/>
</dbReference>
<dbReference type="SUPFAM" id="SSF49785">
    <property type="entry name" value="Galactose-binding domain-like"/>
    <property type="match status" value="1"/>
</dbReference>
<keyword evidence="2" id="KW-0378">Hydrolase</keyword>
<dbReference type="NCBIfam" id="NF045579">
    <property type="entry name" value="rhamnoside_JR"/>
    <property type="match status" value="1"/>
</dbReference>
<dbReference type="PANTHER" id="PTHR43817">
    <property type="entry name" value="GLYCOSYL HYDROLASE"/>
    <property type="match status" value="1"/>
</dbReference>
<keyword evidence="1" id="KW-0732">Signal</keyword>
<evidence type="ECO:0000256" key="2">
    <source>
        <dbReference type="ARBA" id="ARBA00022801"/>
    </source>
</evidence>
<accession>A0A645BG71</accession>
<evidence type="ECO:0008006" key="4">
    <source>
        <dbReference type="Google" id="ProtNLM"/>
    </source>
</evidence>
<reference evidence="3" key="1">
    <citation type="submission" date="2019-08" db="EMBL/GenBank/DDBJ databases">
        <authorList>
            <person name="Kucharzyk K."/>
            <person name="Murdoch R.W."/>
            <person name="Higgins S."/>
            <person name="Loffler F."/>
        </authorList>
    </citation>
    <scope>NUCLEOTIDE SEQUENCE</scope>
</reference>
<gene>
    <name evidence="3" type="ORF">SDC9_111321</name>
</gene>
<name>A0A645BG71_9ZZZZ</name>
<evidence type="ECO:0000313" key="3">
    <source>
        <dbReference type="EMBL" id="MPM64435.1"/>
    </source>
</evidence>
<comment type="caution">
    <text evidence="3">The sequence shown here is derived from an EMBL/GenBank/DDBJ whole genome shotgun (WGS) entry which is preliminary data.</text>
</comment>
<dbReference type="PANTHER" id="PTHR43817:SF1">
    <property type="entry name" value="HYDROLASE, FAMILY 43, PUTATIVE (AFU_ORTHOLOGUE AFUA_3G01660)-RELATED"/>
    <property type="match status" value="1"/>
</dbReference>
<dbReference type="GO" id="GO:0016787">
    <property type="term" value="F:hydrolase activity"/>
    <property type="evidence" value="ECO:0007669"/>
    <property type="project" value="UniProtKB-KW"/>
</dbReference>
<dbReference type="AlphaFoldDB" id="A0A645BG71"/>
<evidence type="ECO:0000256" key="1">
    <source>
        <dbReference type="ARBA" id="ARBA00022729"/>
    </source>
</evidence>
<sequence length="90" mass="10279">MAKVKINGNYAGGVWSYPYKLDITQGVKPGQNELEIEVVNNWMNRLIGDQLLPDHKRETWSFVNPYNTKSKLQPSGLFGPVTIETVEYHN</sequence>
<dbReference type="InterPro" id="IPR008979">
    <property type="entry name" value="Galactose-bd-like_sf"/>
</dbReference>
<organism evidence="3">
    <name type="scientific">bioreactor metagenome</name>
    <dbReference type="NCBI Taxonomy" id="1076179"/>
    <lineage>
        <taxon>unclassified sequences</taxon>
        <taxon>metagenomes</taxon>
        <taxon>ecological metagenomes</taxon>
    </lineage>
</organism>
<proteinExistence type="predicted"/>
<protein>
    <recommendedName>
        <fullName evidence="4">Glycosyl hydrolases family 2 sugar binding domain-containing protein</fullName>
    </recommendedName>
</protein>
<dbReference type="Gene3D" id="2.60.120.260">
    <property type="entry name" value="Galactose-binding domain-like"/>
    <property type="match status" value="1"/>
</dbReference>